<evidence type="ECO:0000313" key="3">
    <source>
        <dbReference type="EMBL" id="CAF2044281.1"/>
    </source>
</evidence>
<keyword evidence="10" id="KW-1185">Reference proteome</keyword>
<protein>
    <submittedName>
        <fullName evidence="3">Uncharacterized protein</fullName>
    </submittedName>
</protein>
<dbReference type="Proteomes" id="UP000663824">
    <property type="component" value="Unassembled WGS sequence"/>
</dbReference>
<evidence type="ECO:0000313" key="8">
    <source>
        <dbReference type="EMBL" id="CAF4125445.1"/>
    </source>
</evidence>
<dbReference type="EMBL" id="CAJNOV010005032">
    <property type="protein sequence ID" value="CAF1196136.1"/>
    <property type="molecule type" value="Genomic_DNA"/>
</dbReference>
<gene>
    <name evidence="5" type="ORF">BYL167_LOCUS5089</name>
    <name evidence="1" type="ORF">CJN711_LOCUS11773</name>
    <name evidence="6" type="ORF">GIL414_LOCUS4835</name>
    <name evidence="2" type="ORF">KQP761_LOCUS7789</name>
    <name evidence="4" type="ORF">MBJ925_LOCUS32718</name>
    <name evidence="8" type="ORF">OVN521_LOCUS22216</name>
    <name evidence="7" type="ORF">SMN809_LOCUS8827</name>
    <name evidence="3" type="ORF">WKI299_LOCUS8912</name>
</gene>
<reference evidence="3" key="1">
    <citation type="submission" date="2021-02" db="EMBL/GenBank/DDBJ databases">
        <authorList>
            <person name="Nowell W R."/>
        </authorList>
    </citation>
    <scope>NUCLEOTIDE SEQUENCE</scope>
</reference>
<evidence type="ECO:0000313" key="9">
    <source>
        <dbReference type="Proteomes" id="UP000663856"/>
    </source>
</evidence>
<sequence length="284" mass="32131">MFCSSSSSEASGSGSSLTLQSKLKRIWERIRYSNFLLASLIDIADGIHGINDHTFIVDEIQVETENIMKQLGTPIRLQLLRVAHKFYIHLFSENADIWSRVCSNDDDEEAANITIEPEEEEIVLNTSRLDLDKSDTFEESTLKPKNWPGTVYLIVRAALENFSIAPRYSKEVCALYSPLSTIYRTLSISEGDVLCIKKYRSTARYCLTSVYHFGVYVGKMTTKDGRNLSDAVIELVKDHKTQDISINAVPLVGTEKGACFVLEKTKDEHPSLLFKVKYRGRTQE</sequence>
<dbReference type="EMBL" id="CAJNRF010002897">
    <property type="protein sequence ID" value="CAF2044281.1"/>
    <property type="molecule type" value="Genomic_DNA"/>
</dbReference>
<organism evidence="3 9">
    <name type="scientific">Rotaria magnacalcarata</name>
    <dbReference type="NCBI Taxonomy" id="392030"/>
    <lineage>
        <taxon>Eukaryota</taxon>
        <taxon>Metazoa</taxon>
        <taxon>Spiralia</taxon>
        <taxon>Gnathifera</taxon>
        <taxon>Rotifera</taxon>
        <taxon>Eurotatoria</taxon>
        <taxon>Bdelloidea</taxon>
        <taxon>Philodinida</taxon>
        <taxon>Philodinidae</taxon>
        <taxon>Rotaria</taxon>
    </lineage>
</organism>
<evidence type="ECO:0000313" key="10">
    <source>
        <dbReference type="Proteomes" id="UP000663866"/>
    </source>
</evidence>
<dbReference type="EMBL" id="CAJOBG010004772">
    <property type="protein sequence ID" value="CAF4125445.1"/>
    <property type="molecule type" value="Genomic_DNA"/>
</dbReference>
<evidence type="ECO:0000313" key="7">
    <source>
        <dbReference type="EMBL" id="CAF3943088.1"/>
    </source>
</evidence>
<dbReference type="Proteomes" id="UP000681967">
    <property type="component" value="Unassembled WGS sequence"/>
</dbReference>
<evidence type="ECO:0000313" key="1">
    <source>
        <dbReference type="EMBL" id="CAF1196136.1"/>
    </source>
</evidence>
<evidence type="ECO:0000313" key="5">
    <source>
        <dbReference type="EMBL" id="CAF3837765.1"/>
    </source>
</evidence>
<proteinExistence type="predicted"/>
<dbReference type="EMBL" id="CAJOBI010002760">
    <property type="protein sequence ID" value="CAF3943088.1"/>
    <property type="molecule type" value="Genomic_DNA"/>
</dbReference>
<dbReference type="Proteomes" id="UP000676336">
    <property type="component" value="Unassembled WGS sequence"/>
</dbReference>
<dbReference type="Proteomes" id="UP000681720">
    <property type="component" value="Unassembled WGS sequence"/>
</dbReference>
<dbReference type="EMBL" id="CAJNOW010002728">
    <property type="protein sequence ID" value="CAF1362229.1"/>
    <property type="molecule type" value="Genomic_DNA"/>
</dbReference>
<evidence type="ECO:0000313" key="6">
    <source>
        <dbReference type="EMBL" id="CAF3867451.1"/>
    </source>
</evidence>
<dbReference type="AlphaFoldDB" id="A0A816P5G7"/>
<comment type="caution">
    <text evidence="3">The sequence shown here is derived from an EMBL/GenBank/DDBJ whole genome shotgun (WGS) entry which is preliminary data.</text>
</comment>
<dbReference type="Proteomes" id="UP000663856">
    <property type="component" value="Unassembled WGS sequence"/>
</dbReference>
<evidence type="ECO:0000313" key="2">
    <source>
        <dbReference type="EMBL" id="CAF1362229.1"/>
    </source>
</evidence>
<dbReference type="Proteomes" id="UP000663834">
    <property type="component" value="Unassembled WGS sequence"/>
</dbReference>
<dbReference type="Proteomes" id="UP000663855">
    <property type="component" value="Unassembled WGS sequence"/>
</dbReference>
<dbReference type="EMBL" id="CAJOBH010001133">
    <property type="protein sequence ID" value="CAF3837765.1"/>
    <property type="molecule type" value="Genomic_DNA"/>
</dbReference>
<name>A0A816P5G7_9BILA</name>
<evidence type="ECO:0000313" key="4">
    <source>
        <dbReference type="EMBL" id="CAF2158327.1"/>
    </source>
</evidence>
<dbReference type="EMBL" id="CAJNRE010017916">
    <property type="protein sequence ID" value="CAF2158327.1"/>
    <property type="molecule type" value="Genomic_DNA"/>
</dbReference>
<dbReference type="Proteomes" id="UP000663866">
    <property type="component" value="Unassembled WGS sequence"/>
</dbReference>
<dbReference type="EMBL" id="CAJOBJ010001209">
    <property type="protein sequence ID" value="CAF3867451.1"/>
    <property type="molecule type" value="Genomic_DNA"/>
</dbReference>
<accession>A0A816P5G7</accession>